<dbReference type="eggNOG" id="KOG4525">
    <property type="taxonomic scope" value="Eukaryota"/>
</dbReference>
<dbReference type="InterPro" id="IPR036404">
    <property type="entry name" value="Jacalin-like_lectin_dom_sf"/>
</dbReference>
<reference evidence="1" key="1">
    <citation type="submission" date="2013-12" db="EMBL/GenBank/DDBJ databases">
        <title>The Genome Sequence of Aphanomyces invadans NJM9701.</title>
        <authorList>
            <consortium name="The Broad Institute Genomics Platform"/>
            <person name="Russ C."/>
            <person name="Tyler B."/>
            <person name="van West P."/>
            <person name="Dieguez-Uribeondo J."/>
            <person name="Young S.K."/>
            <person name="Zeng Q."/>
            <person name="Gargeya S."/>
            <person name="Fitzgerald M."/>
            <person name="Abouelleil A."/>
            <person name="Alvarado L."/>
            <person name="Chapman S.B."/>
            <person name="Gainer-Dewar J."/>
            <person name="Goldberg J."/>
            <person name="Griggs A."/>
            <person name="Gujja S."/>
            <person name="Hansen M."/>
            <person name="Howarth C."/>
            <person name="Imamovic A."/>
            <person name="Ireland A."/>
            <person name="Larimer J."/>
            <person name="McCowan C."/>
            <person name="Murphy C."/>
            <person name="Pearson M."/>
            <person name="Poon T.W."/>
            <person name="Priest M."/>
            <person name="Roberts A."/>
            <person name="Saif S."/>
            <person name="Shea T."/>
            <person name="Sykes S."/>
            <person name="Wortman J."/>
            <person name="Nusbaum C."/>
            <person name="Birren B."/>
        </authorList>
    </citation>
    <scope>NUCLEOTIDE SEQUENCE [LARGE SCALE GENOMIC DNA]</scope>
    <source>
        <strain evidence="1">NJM9701</strain>
    </source>
</reference>
<dbReference type="InterPro" id="IPR053002">
    <property type="entry name" value="Metalloproteinase_M10B"/>
</dbReference>
<dbReference type="AlphaFoldDB" id="A0A024TMW7"/>
<dbReference type="SUPFAM" id="SSF51101">
    <property type="entry name" value="Mannose-binding lectins"/>
    <property type="match status" value="1"/>
</dbReference>
<sequence>MHQDADLLSRAVMWTEDSTIPLASPFVECNHGGAINFAVQGIKDQAVVDHPLVLLEGNVDFPKRMPSLLPLPSCSVLYVRIQYIVTLWAVTLPSGHFKALIHLPSPGLHFVKLWSPMLPSYRCLNSLLYRPPLTSLEKSSSTTTISPFRLRFTLQTCPDTNGTIDAPLGSDNSLTAALSILQFNAILLQTIMAQLQSAHHLPPHTFAFDSLDALGQPVVDAWSTPELTTSTMAALDDQEIFRVIRRELNPNATDSNLLHVVVTGCCRYNAMTRRAVGHAAVGADGTPRVALFGGCGLHAWASSVHDVVKKLTDTTRIPSYLMDDSGHRGTMGGLYTTGLGALLHEMGHAFGLGHSPPGFIMSRGGDDLHRVLSLFGMDGAPLKDMGGARWHRTNAIKLHHSPFLRRESPAHAFAAGLAYMDGPQRPFKVSISKGCIHMGLLLDIGDVRIAPDKDGGDDMLFCLATGEVVVAVTVHAVAWVDGIQLHTSTRSTQVFGHANDVPPVRLAAPHGMAVRRPHDVICAVAPLTNLSETTSAM</sequence>
<evidence type="ECO:0000313" key="1">
    <source>
        <dbReference type="EMBL" id="ETV95339.1"/>
    </source>
</evidence>
<gene>
    <name evidence="1" type="ORF">H310_11233</name>
</gene>
<dbReference type="VEuPathDB" id="FungiDB:H310_11233"/>
<dbReference type="PANTHER" id="PTHR21054">
    <property type="entry name" value="ZINC METALLOPROTEINASE-RELATED"/>
    <property type="match status" value="1"/>
</dbReference>
<name>A0A024TMW7_9STRA</name>
<dbReference type="PANTHER" id="PTHR21054:SF2">
    <property type="entry name" value="MIP04191P"/>
    <property type="match status" value="1"/>
</dbReference>
<proteinExistence type="predicted"/>
<dbReference type="EMBL" id="KI913981">
    <property type="protein sequence ID" value="ETV95339.1"/>
    <property type="molecule type" value="Genomic_DNA"/>
</dbReference>
<dbReference type="Pfam" id="PF12044">
    <property type="entry name" value="Metallopep"/>
    <property type="match status" value="1"/>
</dbReference>
<dbReference type="RefSeq" id="XP_008876040.1">
    <property type="nucleotide sequence ID" value="XM_008877818.1"/>
</dbReference>
<accession>A0A024TMW7</accession>
<dbReference type="SUPFAM" id="SSF55486">
    <property type="entry name" value="Metalloproteases ('zincins'), catalytic domain"/>
    <property type="match status" value="1"/>
</dbReference>
<protein>
    <submittedName>
        <fullName evidence="1">Uncharacterized protein</fullName>
    </submittedName>
</protein>
<dbReference type="GeneID" id="20088283"/>
<organism evidence="1">
    <name type="scientific">Aphanomyces invadans</name>
    <dbReference type="NCBI Taxonomy" id="157072"/>
    <lineage>
        <taxon>Eukaryota</taxon>
        <taxon>Sar</taxon>
        <taxon>Stramenopiles</taxon>
        <taxon>Oomycota</taxon>
        <taxon>Saprolegniomycetes</taxon>
        <taxon>Saprolegniales</taxon>
        <taxon>Verrucalvaceae</taxon>
        <taxon>Aphanomyces</taxon>
    </lineage>
</organism>
<dbReference type="InterPro" id="IPR021917">
    <property type="entry name" value="Unchr_Zn-peptidase-like"/>
</dbReference>
<dbReference type="OrthoDB" id="74460at2759"/>